<reference evidence="1 2" key="1">
    <citation type="submission" date="2021-01" db="EMBL/GenBank/DDBJ databases">
        <title>Whole genome shotgun sequence of Asanoa iriomotensis NBRC 100142.</title>
        <authorList>
            <person name="Komaki H."/>
            <person name="Tamura T."/>
        </authorList>
    </citation>
    <scope>NUCLEOTIDE SEQUENCE [LARGE SCALE GENOMIC DNA]</scope>
    <source>
        <strain evidence="1 2">NBRC 100142</strain>
    </source>
</reference>
<protein>
    <submittedName>
        <fullName evidence="1">Uncharacterized protein</fullName>
    </submittedName>
</protein>
<sequence length="83" mass="9019">MDRVGEAFARFQAAQAGIDRAKERAAQVVADARAAAEQARLDLAAAIASEYGNGARVSDLARRSNYTREHVRRILRAAGYEAE</sequence>
<name>A0ABQ4CET9_9ACTN</name>
<comment type="caution">
    <text evidence="1">The sequence shown here is derived from an EMBL/GenBank/DDBJ whole genome shotgun (WGS) entry which is preliminary data.</text>
</comment>
<dbReference type="EMBL" id="BONC01000097">
    <property type="protein sequence ID" value="GIF61275.1"/>
    <property type="molecule type" value="Genomic_DNA"/>
</dbReference>
<organism evidence="1 2">
    <name type="scientific">Asanoa iriomotensis</name>
    <dbReference type="NCBI Taxonomy" id="234613"/>
    <lineage>
        <taxon>Bacteria</taxon>
        <taxon>Bacillati</taxon>
        <taxon>Actinomycetota</taxon>
        <taxon>Actinomycetes</taxon>
        <taxon>Micromonosporales</taxon>
        <taxon>Micromonosporaceae</taxon>
        <taxon>Asanoa</taxon>
    </lineage>
</organism>
<dbReference type="RefSeq" id="WP_203708093.1">
    <property type="nucleotide sequence ID" value="NZ_BAAALU010000001.1"/>
</dbReference>
<dbReference type="Proteomes" id="UP000624325">
    <property type="component" value="Unassembled WGS sequence"/>
</dbReference>
<proteinExistence type="predicted"/>
<keyword evidence="2" id="KW-1185">Reference proteome</keyword>
<accession>A0ABQ4CET9</accession>
<evidence type="ECO:0000313" key="2">
    <source>
        <dbReference type="Proteomes" id="UP000624325"/>
    </source>
</evidence>
<gene>
    <name evidence="1" type="ORF">Air01nite_73700</name>
</gene>
<evidence type="ECO:0000313" key="1">
    <source>
        <dbReference type="EMBL" id="GIF61275.1"/>
    </source>
</evidence>